<organism evidence="3 4">
    <name type="scientific">Dyadobacter psychrophilus</name>
    <dbReference type="NCBI Taxonomy" id="651661"/>
    <lineage>
        <taxon>Bacteria</taxon>
        <taxon>Pseudomonadati</taxon>
        <taxon>Bacteroidota</taxon>
        <taxon>Cytophagia</taxon>
        <taxon>Cytophagales</taxon>
        <taxon>Spirosomataceae</taxon>
        <taxon>Dyadobacter</taxon>
    </lineage>
</organism>
<dbReference type="InterPro" id="IPR050282">
    <property type="entry name" value="Cycloisomerase_2"/>
</dbReference>
<dbReference type="InterPro" id="IPR019405">
    <property type="entry name" value="Lactonase_7-beta_prop"/>
</dbReference>
<gene>
    <name evidence="3" type="ORF">SAMN05660293_03372</name>
</gene>
<dbReference type="Proteomes" id="UP000190897">
    <property type="component" value="Unassembled WGS sequence"/>
</dbReference>
<protein>
    <submittedName>
        <fullName evidence="3">6-phosphogluconolactonase</fullName>
    </submittedName>
</protein>
<dbReference type="Pfam" id="PF10282">
    <property type="entry name" value="Lactonase"/>
    <property type="match status" value="1"/>
</dbReference>
<dbReference type="InterPro" id="IPR011048">
    <property type="entry name" value="Haem_d1_sf"/>
</dbReference>
<accession>A0A1T5FSM4</accession>
<dbReference type="Gene3D" id="2.130.10.10">
    <property type="entry name" value="YVTN repeat-like/Quinoprotein amine dehydrogenase"/>
    <property type="match status" value="1"/>
</dbReference>
<dbReference type="STRING" id="651661.SAMN05660293_03372"/>
<dbReference type="AlphaFoldDB" id="A0A1T5FSM4"/>
<dbReference type="InterPro" id="IPR015943">
    <property type="entry name" value="WD40/YVTN_repeat-like_dom_sf"/>
</dbReference>
<dbReference type="PANTHER" id="PTHR30344">
    <property type="entry name" value="6-PHOSPHOGLUCONOLACTONASE-RELATED"/>
    <property type="match status" value="1"/>
</dbReference>
<evidence type="ECO:0000256" key="1">
    <source>
        <dbReference type="ARBA" id="ARBA00005564"/>
    </source>
</evidence>
<evidence type="ECO:0000313" key="3">
    <source>
        <dbReference type="EMBL" id="SKB99146.1"/>
    </source>
</evidence>
<sequence length="401" mass="42870">MFFVNRSVYIIQNNIKNAFCAAFLFKLPYEIKKFMKKLVTIFALLLTGLVSVSFQDKTVAFYIGTQDKGANSSVSLCELNMSTGQITLIDTFNNCVGPGYVAISPNKKNLYTVGGDKIVAFAIGGDKKLTYLNSESSAGAGPCHVSVHSSGKTAYVANYGGGSFTAYDLQADGKVTAPTYTEQFTGTGPNAKRQEKAHAHFATASPDGKYVYVTDLGSDKIMNYVADNKGGALKPNPAQPFFSGKPGAGPRHLIIHPSGKSLFLLNELEATLTSCTIDKNGVIKAVNTYPTIPRDYAGPSNTSSAIHLHPNGKFVYVSNRGHNSISGFKIGANGALEMVDQQTKSISTPRDFNIDPSGKFMIVANQTTDNLVVYDVDAATGKLAFKSESIAVKAPICVAFL</sequence>
<reference evidence="4" key="1">
    <citation type="submission" date="2017-02" db="EMBL/GenBank/DDBJ databases">
        <authorList>
            <person name="Varghese N."/>
            <person name="Submissions S."/>
        </authorList>
    </citation>
    <scope>NUCLEOTIDE SEQUENCE [LARGE SCALE GENOMIC DNA]</scope>
    <source>
        <strain evidence="4">DSM 22270</strain>
    </source>
</reference>
<evidence type="ECO:0000313" key="4">
    <source>
        <dbReference type="Proteomes" id="UP000190897"/>
    </source>
</evidence>
<name>A0A1T5FSM4_9BACT</name>
<dbReference type="PANTHER" id="PTHR30344:SF1">
    <property type="entry name" value="6-PHOSPHOGLUCONOLACTONASE"/>
    <property type="match status" value="1"/>
</dbReference>
<keyword evidence="4" id="KW-1185">Reference proteome</keyword>
<keyword evidence="2" id="KW-0313">Glucose metabolism</keyword>
<keyword evidence="2" id="KW-0119">Carbohydrate metabolism</keyword>
<dbReference type="EMBL" id="FUZA01000004">
    <property type="protein sequence ID" value="SKB99146.1"/>
    <property type="molecule type" value="Genomic_DNA"/>
</dbReference>
<proteinExistence type="inferred from homology"/>
<comment type="similarity">
    <text evidence="1">Belongs to the cycloisomerase 2 family.</text>
</comment>
<evidence type="ECO:0000256" key="2">
    <source>
        <dbReference type="ARBA" id="ARBA00022526"/>
    </source>
</evidence>
<dbReference type="GO" id="GO:0006006">
    <property type="term" value="P:glucose metabolic process"/>
    <property type="evidence" value="ECO:0007669"/>
    <property type="project" value="UniProtKB-KW"/>
</dbReference>
<dbReference type="SUPFAM" id="SSF51004">
    <property type="entry name" value="C-terminal (heme d1) domain of cytochrome cd1-nitrite reductase"/>
    <property type="match status" value="1"/>
</dbReference>
<dbReference type="GO" id="GO:0005829">
    <property type="term" value="C:cytosol"/>
    <property type="evidence" value="ECO:0007669"/>
    <property type="project" value="TreeGrafter"/>
</dbReference>
<dbReference type="GO" id="GO:0017057">
    <property type="term" value="F:6-phosphogluconolactonase activity"/>
    <property type="evidence" value="ECO:0007669"/>
    <property type="project" value="TreeGrafter"/>
</dbReference>